<keyword evidence="1" id="KW-0175">Coiled coil</keyword>
<organism evidence="3 4">
    <name type="scientific">Seminavis robusta</name>
    <dbReference type="NCBI Taxonomy" id="568900"/>
    <lineage>
        <taxon>Eukaryota</taxon>
        <taxon>Sar</taxon>
        <taxon>Stramenopiles</taxon>
        <taxon>Ochrophyta</taxon>
        <taxon>Bacillariophyta</taxon>
        <taxon>Bacillariophyceae</taxon>
        <taxon>Bacillariophycidae</taxon>
        <taxon>Naviculales</taxon>
        <taxon>Naviculaceae</taxon>
        <taxon>Seminavis</taxon>
    </lineage>
</organism>
<evidence type="ECO:0000256" key="1">
    <source>
        <dbReference type="SAM" id="Coils"/>
    </source>
</evidence>
<dbReference type="Proteomes" id="UP001153069">
    <property type="component" value="Unassembled WGS sequence"/>
</dbReference>
<accession>A0A9N8H5P9</accession>
<name>A0A9N8H5P9_9STRA</name>
<feature type="compositionally biased region" description="Basic and acidic residues" evidence="2">
    <location>
        <begin position="39"/>
        <end position="52"/>
    </location>
</feature>
<dbReference type="AlphaFoldDB" id="A0A9N8H5P9"/>
<dbReference type="EMBL" id="CAICTM010000119">
    <property type="protein sequence ID" value="CAB9501866.1"/>
    <property type="molecule type" value="Genomic_DNA"/>
</dbReference>
<feature type="coiled-coil region" evidence="1">
    <location>
        <begin position="269"/>
        <end position="303"/>
    </location>
</feature>
<evidence type="ECO:0000256" key="2">
    <source>
        <dbReference type="SAM" id="MobiDB-lite"/>
    </source>
</evidence>
<evidence type="ECO:0000313" key="4">
    <source>
        <dbReference type="Proteomes" id="UP001153069"/>
    </source>
</evidence>
<sequence>MLDSPGAETKTIEQERDEALSELRKLQIELGTVKPQAASDKETRTETKTIDQERDEALSELRKLQIEIGAVKSQAASDRGESTETKTIEQERDEALSELRKLQIELGTVKSQAARDKETSDEMIQVLTIGVETWAKEVEVVKREKDLQEQENVRLKQENDRLTQENDRLKQENDQQLENALVQQKQDYNTLEQKKTSLERDLELQNQKYDDQRKQLDAGVEAALRLKDEIEALRSSGIAKTIEWNNKRCQLQETLQVKEAESSSIREEKAAIQASLDRTELSLDQATKELDNLNLLIDTRQNVVNMHKCHALNDTLSILSGLQLDAEFEPGRTKTLCCQFAELHFDNEANRSPQQTLLELRAAGSGLTAKDIELKYDQLILRSFDVAYPHMSFQFLTEFCRMAVYLKNQCNKLVHDRKNALRPNDGVMNALTRSAPTREARRVLAATAQRRLGGMPTSILVEIDPSILAERIERFLSSADQMLSRQRSDRGNCRELAAHSKSMKTKIVHVQFVDD</sequence>
<evidence type="ECO:0000313" key="3">
    <source>
        <dbReference type="EMBL" id="CAB9501866.1"/>
    </source>
</evidence>
<reference evidence="3" key="1">
    <citation type="submission" date="2020-06" db="EMBL/GenBank/DDBJ databases">
        <authorList>
            <consortium name="Plant Systems Biology data submission"/>
        </authorList>
    </citation>
    <scope>NUCLEOTIDE SEQUENCE</scope>
    <source>
        <strain evidence="3">D6</strain>
    </source>
</reference>
<keyword evidence="4" id="KW-1185">Reference proteome</keyword>
<comment type="caution">
    <text evidence="3">The sequence shown here is derived from an EMBL/GenBank/DDBJ whole genome shotgun (WGS) entry which is preliminary data.</text>
</comment>
<protein>
    <submittedName>
        <fullName evidence="3">Uncharacterized protein</fullName>
    </submittedName>
</protein>
<gene>
    <name evidence="3" type="ORF">SEMRO_120_G058600.1</name>
</gene>
<feature type="region of interest" description="Disordered" evidence="2">
    <location>
        <begin position="32"/>
        <end position="52"/>
    </location>
</feature>
<proteinExistence type="predicted"/>